<gene>
    <name evidence="1" type="ORF">QR680_016253</name>
</gene>
<accession>A0AA39HAK6</accession>
<evidence type="ECO:0000313" key="1">
    <source>
        <dbReference type="EMBL" id="KAK0402292.1"/>
    </source>
</evidence>
<evidence type="ECO:0000313" key="2">
    <source>
        <dbReference type="Proteomes" id="UP001175271"/>
    </source>
</evidence>
<dbReference type="AlphaFoldDB" id="A0AA39HAK6"/>
<dbReference type="Proteomes" id="UP001175271">
    <property type="component" value="Unassembled WGS sequence"/>
</dbReference>
<dbReference type="EMBL" id="JAUCMV010000004">
    <property type="protein sequence ID" value="KAK0402292.1"/>
    <property type="molecule type" value="Genomic_DNA"/>
</dbReference>
<reference evidence="1" key="1">
    <citation type="submission" date="2023-06" db="EMBL/GenBank/DDBJ databases">
        <title>Genomic analysis of the entomopathogenic nematode Steinernema hermaphroditum.</title>
        <authorList>
            <person name="Schwarz E.M."/>
            <person name="Heppert J.K."/>
            <person name="Baniya A."/>
            <person name="Schwartz H.T."/>
            <person name="Tan C.-H."/>
            <person name="Antoshechkin I."/>
            <person name="Sternberg P.W."/>
            <person name="Goodrich-Blair H."/>
            <person name="Dillman A.R."/>
        </authorList>
    </citation>
    <scope>NUCLEOTIDE SEQUENCE</scope>
    <source>
        <strain evidence="1">PS9179</strain>
        <tissue evidence="1">Whole animal</tissue>
    </source>
</reference>
<keyword evidence="2" id="KW-1185">Reference proteome</keyword>
<sequence length="70" mass="8412">MKTEIECPIEIMSEKHSRYLKYGYVRTGTFVSDLTNLIHKIEALKLMWLELQMMSQIFPSVKWELLNYEL</sequence>
<comment type="caution">
    <text evidence="1">The sequence shown here is derived from an EMBL/GenBank/DDBJ whole genome shotgun (WGS) entry which is preliminary data.</text>
</comment>
<name>A0AA39HAK6_9BILA</name>
<organism evidence="1 2">
    <name type="scientific">Steinernema hermaphroditum</name>
    <dbReference type="NCBI Taxonomy" id="289476"/>
    <lineage>
        <taxon>Eukaryota</taxon>
        <taxon>Metazoa</taxon>
        <taxon>Ecdysozoa</taxon>
        <taxon>Nematoda</taxon>
        <taxon>Chromadorea</taxon>
        <taxon>Rhabditida</taxon>
        <taxon>Tylenchina</taxon>
        <taxon>Panagrolaimomorpha</taxon>
        <taxon>Strongyloidoidea</taxon>
        <taxon>Steinernematidae</taxon>
        <taxon>Steinernema</taxon>
    </lineage>
</organism>
<proteinExistence type="predicted"/>
<protein>
    <submittedName>
        <fullName evidence="1">Uncharacterized protein</fullName>
    </submittedName>
</protein>